<gene>
    <name evidence="1" type="ORF">DFP79_0007</name>
</gene>
<comment type="caution">
    <text evidence="1">The sequence shown here is derived from an EMBL/GenBank/DDBJ whole genome shotgun (WGS) entry which is preliminary data.</text>
</comment>
<protein>
    <recommendedName>
        <fullName evidence="3">Transglutaminase superfamily protein</fullName>
    </recommendedName>
</protein>
<evidence type="ECO:0000313" key="1">
    <source>
        <dbReference type="EMBL" id="TDP01833.1"/>
    </source>
</evidence>
<evidence type="ECO:0000313" key="2">
    <source>
        <dbReference type="Proteomes" id="UP000294656"/>
    </source>
</evidence>
<dbReference type="AlphaFoldDB" id="A0A4V6PTY6"/>
<dbReference type="OrthoDB" id="9816224at2"/>
<proteinExistence type="predicted"/>
<reference evidence="1 2" key="1">
    <citation type="submission" date="2019-03" db="EMBL/GenBank/DDBJ databases">
        <title>Genomic Encyclopedia of Type Strains, Phase III (KMG-III): the genomes of soil and plant-associated and newly described type strains.</title>
        <authorList>
            <person name="Whitman W."/>
        </authorList>
    </citation>
    <scope>NUCLEOTIDE SEQUENCE [LARGE SCALE GENOMIC DNA]</scope>
    <source>
        <strain evidence="1 2">CECT 7378</strain>
    </source>
</reference>
<organism evidence="1 2">
    <name type="scientific">Marinomonas balearica</name>
    <dbReference type="NCBI Taxonomy" id="491947"/>
    <lineage>
        <taxon>Bacteria</taxon>
        <taxon>Pseudomonadati</taxon>
        <taxon>Pseudomonadota</taxon>
        <taxon>Gammaproteobacteria</taxon>
        <taxon>Oceanospirillales</taxon>
        <taxon>Oceanospirillaceae</taxon>
        <taxon>Marinomonas</taxon>
    </lineage>
</organism>
<dbReference type="EMBL" id="SNXC01000001">
    <property type="protein sequence ID" value="TDP01833.1"/>
    <property type="molecule type" value="Genomic_DNA"/>
</dbReference>
<accession>A0A4V6PTY6</accession>
<keyword evidence="2" id="KW-1185">Reference proteome</keyword>
<name>A0A4V6PTY6_9GAMM</name>
<dbReference type="Proteomes" id="UP000294656">
    <property type="component" value="Unassembled WGS sequence"/>
</dbReference>
<sequence>MKNLILATLILAQPALADSDPFAELESELKHSKKSSKFEHFEDDMLEDFDRFKQSVDDDFDAFKKSVDNEFASLLQQSWQEFNAIKTSAPYTTPKPSTYPIAKKQEPLNNDELKHSPKVEIKAKPIQTATPPTKVMPKLEERKKKIQFHFFGESITLNYDRSLLFRFRSTNNESIGSVWKQLSESKYQTLESQMQDYIKALALNDWAKYLFIQQAGQTLYKNQNKANLFTWFMMVKMGYDLKVGYDKHDVYLLSAMQHSLYSVPFFNIDNARYYLLPNSVLENKALTNKALTNRALSKESRPIKRLHTYKGHYPDARQKLSFAIKTPLRIDNDIQRKALTFDFENRSYTVNATYSDTLVSFYNTLPQSDYRIYFDATNSRQINNSLLKGLSVHINGMTELEAVNFLLRFTQTAFKYKTDGDQFAYEKVMFPDETIHFPYSDCEDRSILFQTLVKSLLGLDVVGLKYSNHVATAVSLSHEVRGDSVNYKGKRYTVADPTYINANVGMTMPQYKKADFTVIE</sequence>
<dbReference type="RefSeq" id="WP_133501753.1">
    <property type="nucleotide sequence ID" value="NZ_SNXC01000001.1"/>
</dbReference>
<evidence type="ECO:0008006" key="3">
    <source>
        <dbReference type="Google" id="ProtNLM"/>
    </source>
</evidence>